<evidence type="ECO:0000313" key="4">
    <source>
        <dbReference type="Proteomes" id="UP001206639"/>
    </source>
</evidence>
<proteinExistence type="predicted"/>
<name>A0ABT2M3V0_9MYCO</name>
<dbReference type="PANTHER" id="PTHR43773:SF1">
    <property type="entry name" value="MAGNESIUM TRANSPORTER MGTE"/>
    <property type="match status" value="1"/>
</dbReference>
<dbReference type="SUPFAM" id="SSF158791">
    <property type="entry name" value="MgtE N-terminal domain-like"/>
    <property type="match status" value="1"/>
</dbReference>
<dbReference type="SUPFAM" id="SSF54631">
    <property type="entry name" value="CBS-domain pair"/>
    <property type="match status" value="1"/>
</dbReference>
<dbReference type="SMART" id="SM00924">
    <property type="entry name" value="MgtE_N"/>
    <property type="match status" value="1"/>
</dbReference>
<dbReference type="Gene3D" id="3.10.580.10">
    <property type="entry name" value="CBS-domain"/>
    <property type="match status" value="1"/>
</dbReference>
<dbReference type="RefSeq" id="WP_260991029.1">
    <property type="nucleotide sequence ID" value="NZ_JAODWD010000001.1"/>
</dbReference>
<dbReference type="Gene3D" id="1.25.60.10">
    <property type="entry name" value="MgtE N-terminal domain-like"/>
    <property type="match status" value="1"/>
</dbReference>
<dbReference type="InterPro" id="IPR038076">
    <property type="entry name" value="MgtE_N_sf"/>
</dbReference>
<evidence type="ECO:0000313" key="3">
    <source>
        <dbReference type="EMBL" id="MCT7656942.1"/>
    </source>
</evidence>
<keyword evidence="1" id="KW-0129">CBS domain</keyword>
<organism evidence="3 4">
    <name type="scientific">Mycobacterium deserti</name>
    <dbReference type="NCBI Taxonomy" id="2978347"/>
    <lineage>
        <taxon>Bacteria</taxon>
        <taxon>Bacillati</taxon>
        <taxon>Actinomycetota</taxon>
        <taxon>Actinomycetes</taxon>
        <taxon>Mycobacteriales</taxon>
        <taxon>Mycobacteriaceae</taxon>
        <taxon>Mycobacterium</taxon>
    </lineage>
</organism>
<comment type="caution">
    <text evidence="3">The sequence shown here is derived from an EMBL/GenBank/DDBJ whole genome shotgun (WGS) entry which is preliminary data.</text>
</comment>
<dbReference type="InterPro" id="IPR011033">
    <property type="entry name" value="PRC_barrel-like_sf"/>
</dbReference>
<accession>A0ABT2M3V0</accession>
<dbReference type="PANTHER" id="PTHR43773">
    <property type="entry name" value="MAGNESIUM TRANSPORTER MGTE"/>
    <property type="match status" value="1"/>
</dbReference>
<dbReference type="Pfam" id="PF03448">
    <property type="entry name" value="MgtE_N"/>
    <property type="match status" value="1"/>
</dbReference>
<dbReference type="Pfam" id="PF26205">
    <property type="entry name" value="SH3_actinomycetes"/>
    <property type="match status" value="1"/>
</dbReference>
<dbReference type="Pfam" id="PF00571">
    <property type="entry name" value="CBS"/>
    <property type="match status" value="2"/>
</dbReference>
<dbReference type="InterPro" id="IPR058838">
    <property type="entry name" value="SH3_actinomycetes"/>
</dbReference>
<keyword evidence="4" id="KW-1185">Reference proteome</keyword>
<dbReference type="InterPro" id="IPR006669">
    <property type="entry name" value="MgtE_transporter"/>
</dbReference>
<protein>
    <submittedName>
        <fullName evidence="3">CBS domain-containing protein</fullName>
    </submittedName>
</protein>
<reference evidence="4" key="1">
    <citation type="submission" date="2023-07" db="EMBL/GenBank/DDBJ databases">
        <authorList>
            <person name="Deng Y."/>
            <person name="Zhang Y.-Q."/>
        </authorList>
    </citation>
    <scope>NUCLEOTIDE SEQUENCE [LARGE SCALE GENOMIC DNA]</scope>
    <source>
        <strain evidence="4">CPCC 205710</strain>
    </source>
</reference>
<feature type="domain" description="CBS" evidence="2">
    <location>
        <begin position="359"/>
        <end position="417"/>
    </location>
</feature>
<dbReference type="CDD" id="cd04606">
    <property type="entry name" value="CBS_pair_Mg_transporter"/>
    <property type="match status" value="1"/>
</dbReference>
<dbReference type="InterPro" id="IPR006668">
    <property type="entry name" value="Mg_transptr_MgtE_intracell_dom"/>
</dbReference>
<dbReference type="InterPro" id="IPR000644">
    <property type="entry name" value="CBS_dom"/>
</dbReference>
<dbReference type="SUPFAM" id="SSF50346">
    <property type="entry name" value="PRC-barrel domain"/>
    <property type="match status" value="1"/>
</dbReference>
<dbReference type="PROSITE" id="PS51371">
    <property type="entry name" value="CBS"/>
    <property type="match status" value="1"/>
</dbReference>
<evidence type="ECO:0000256" key="1">
    <source>
        <dbReference type="PROSITE-ProRule" id="PRU00703"/>
    </source>
</evidence>
<dbReference type="Proteomes" id="UP001206639">
    <property type="component" value="Unassembled WGS sequence"/>
</dbReference>
<dbReference type="InterPro" id="IPR046342">
    <property type="entry name" value="CBS_dom_sf"/>
</dbReference>
<evidence type="ECO:0000259" key="2">
    <source>
        <dbReference type="PROSITE" id="PS51371"/>
    </source>
</evidence>
<gene>
    <name evidence="3" type="ORF">N4S67_00745</name>
</gene>
<dbReference type="EMBL" id="JAODWD010000001">
    <property type="protein sequence ID" value="MCT7656942.1"/>
    <property type="molecule type" value="Genomic_DNA"/>
</dbReference>
<sequence>MAAVNRVYAARLAGMVVLGPDGESMGRVRDVVISISIVRQQPRVLGLVVELLTRRRIFVPILRVTAIEPGSVTLATGSVSMRRFAQRPGEVLVLGQVIETRVRVDDPDLPQLSGIEVIVADLGIEQTRTRDWMVTRVAVRSQRRLRRSNVHVVEWQHVHGLTPSGLAMPDQGVAQLLDLFEGQRAVEVADAIRELPAKRRFEVVNALDDERLADVLQELSEDDQFDVLQQLKAERAADVLEAMDPDDAADLLGSMAPSDAEQFLRRMDPEDSKDVRRLLSHSPDTAGGLMTSEPVVLAPDTTVAEALARVRDPDLTPALASLVFVVRPPTATPTGQYLGCVHLQRLLREPPAELVGGIMDTDLPNLTPEDSLAAVTRYFAAYNLVCGAVVDDENHLLGAVSVDDVLDHLLPEDWRESMEEPQLSTAEGAT</sequence>